<protein>
    <submittedName>
        <fullName evidence="3">Uncharacterized membrane protein</fullName>
    </submittedName>
</protein>
<dbReference type="EMBL" id="FMVJ01000002">
    <property type="protein sequence ID" value="SCX83843.1"/>
    <property type="molecule type" value="Genomic_DNA"/>
</dbReference>
<name>A0A1G5B114_9HYPH</name>
<dbReference type="Proteomes" id="UP000199569">
    <property type="component" value="Unassembled WGS sequence"/>
</dbReference>
<dbReference type="Pfam" id="PF09990">
    <property type="entry name" value="DUF2231"/>
    <property type="match status" value="1"/>
</dbReference>
<keyword evidence="1" id="KW-0812">Transmembrane</keyword>
<evidence type="ECO:0000256" key="1">
    <source>
        <dbReference type="SAM" id="Phobius"/>
    </source>
</evidence>
<keyword evidence="1" id="KW-0472">Membrane</keyword>
<feature type="domain" description="DUF2231" evidence="2">
    <location>
        <begin position="17"/>
        <end position="150"/>
    </location>
</feature>
<dbReference type="OrthoDB" id="2873672at2"/>
<keyword evidence="1" id="KW-1133">Transmembrane helix</keyword>
<dbReference type="InterPro" id="IPR019251">
    <property type="entry name" value="DUF2231_TM"/>
</dbReference>
<dbReference type="STRING" id="549386.SAMN02927923_00090"/>
<proteinExistence type="predicted"/>
<organism evidence="3 4">
    <name type="scientific">Microvirga guangxiensis</name>
    <dbReference type="NCBI Taxonomy" id="549386"/>
    <lineage>
        <taxon>Bacteria</taxon>
        <taxon>Pseudomonadati</taxon>
        <taxon>Pseudomonadota</taxon>
        <taxon>Alphaproteobacteria</taxon>
        <taxon>Hyphomicrobiales</taxon>
        <taxon>Methylobacteriaceae</taxon>
        <taxon>Microvirga</taxon>
    </lineage>
</organism>
<keyword evidence="4" id="KW-1185">Reference proteome</keyword>
<feature type="transmembrane region" description="Helical" evidence="1">
    <location>
        <begin position="20"/>
        <end position="43"/>
    </location>
</feature>
<gene>
    <name evidence="3" type="ORF">SAMN02927923_00090</name>
</gene>
<evidence type="ECO:0000313" key="4">
    <source>
        <dbReference type="Proteomes" id="UP000199569"/>
    </source>
</evidence>
<evidence type="ECO:0000259" key="2">
    <source>
        <dbReference type="Pfam" id="PF09990"/>
    </source>
</evidence>
<evidence type="ECO:0000313" key="3">
    <source>
        <dbReference type="EMBL" id="SCX83843.1"/>
    </source>
</evidence>
<feature type="transmembrane region" description="Helical" evidence="1">
    <location>
        <begin position="55"/>
        <end position="74"/>
    </location>
</feature>
<accession>A0A1G5B114</accession>
<sequence>MGRHHRHGVESTAAIAGHPLHHMLIVFPVAFLIGAFATDIAFMSTGNPFWAEASYWLLIGGIVTALVAAVPGLIDFVSIDRVRNLWISWAHMIANLVVVGVALINVGVRLGDPAAGVQDWGIWLSGLQTLLLLFSGWLGGEMAYRYRIGAIQDDSPQVEQFHHVEVDRTSEVYNRRTGTGPL</sequence>
<dbReference type="RefSeq" id="WP_091128024.1">
    <property type="nucleotide sequence ID" value="NZ_FMVJ01000002.1"/>
</dbReference>
<reference evidence="3 4" key="1">
    <citation type="submission" date="2016-10" db="EMBL/GenBank/DDBJ databases">
        <authorList>
            <person name="de Groot N.N."/>
        </authorList>
    </citation>
    <scope>NUCLEOTIDE SEQUENCE [LARGE SCALE GENOMIC DNA]</scope>
    <source>
        <strain evidence="3 4">CGMCC 1.7666</strain>
    </source>
</reference>
<feature type="transmembrane region" description="Helical" evidence="1">
    <location>
        <begin position="86"/>
        <end position="108"/>
    </location>
</feature>
<feature type="transmembrane region" description="Helical" evidence="1">
    <location>
        <begin position="120"/>
        <end position="138"/>
    </location>
</feature>
<dbReference type="AlphaFoldDB" id="A0A1G5B114"/>